<evidence type="ECO:0000313" key="5">
    <source>
        <dbReference type="Proteomes" id="UP001139157"/>
    </source>
</evidence>
<feature type="domain" description="N-acetyltransferase" evidence="3">
    <location>
        <begin position="10"/>
        <end position="163"/>
    </location>
</feature>
<accession>A0A9X2EDF5</accession>
<dbReference type="AlphaFoldDB" id="A0A9X2EDF5"/>
<dbReference type="InterPro" id="IPR050832">
    <property type="entry name" value="Bact_Acetyltransf"/>
</dbReference>
<keyword evidence="5" id="KW-1185">Reference proteome</keyword>
<comment type="caution">
    <text evidence="4">The sequence shown here is derived from an EMBL/GenBank/DDBJ whole genome shotgun (WGS) entry which is preliminary data.</text>
</comment>
<dbReference type="RefSeq" id="WP_251918377.1">
    <property type="nucleotide sequence ID" value="NZ_JAMRXG010000027.1"/>
</dbReference>
<dbReference type="Proteomes" id="UP001139157">
    <property type="component" value="Unassembled WGS sequence"/>
</dbReference>
<dbReference type="EMBL" id="JAMRXG010000027">
    <property type="protein sequence ID" value="MCM6778772.1"/>
    <property type="molecule type" value="Genomic_DNA"/>
</dbReference>
<dbReference type="EC" id="2.3.1.-" evidence="4"/>
<keyword evidence="2 4" id="KW-0012">Acyltransferase</keyword>
<proteinExistence type="predicted"/>
<dbReference type="PROSITE" id="PS51186">
    <property type="entry name" value="GNAT"/>
    <property type="match status" value="1"/>
</dbReference>
<reference evidence="4" key="1">
    <citation type="submission" date="2022-06" db="EMBL/GenBank/DDBJ databases">
        <title>Novel species in genus nocardia.</title>
        <authorList>
            <person name="Li F."/>
        </authorList>
    </citation>
    <scope>NUCLEOTIDE SEQUENCE</scope>
    <source>
        <strain evidence="4">CDC141</strain>
    </source>
</reference>
<name>A0A9X2EDF5_9NOCA</name>
<evidence type="ECO:0000256" key="1">
    <source>
        <dbReference type="ARBA" id="ARBA00022679"/>
    </source>
</evidence>
<gene>
    <name evidence="4" type="ORF">NDR86_35370</name>
</gene>
<evidence type="ECO:0000259" key="3">
    <source>
        <dbReference type="PROSITE" id="PS51186"/>
    </source>
</evidence>
<dbReference type="Pfam" id="PF00583">
    <property type="entry name" value="Acetyltransf_1"/>
    <property type="match status" value="1"/>
</dbReference>
<dbReference type="PANTHER" id="PTHR43877">
    <property type="entry name" value="AMINOALKYLPHOSPHONATE N-ACETYLTRANSFERASE-RELATED-RELATED"/>
    <property type="match status" value="1"/>
</dbReference>
<dbReference type="PANTHER" id="PTHR43877:SF1">
    <property type="entry name" value="ACETYLTRANSFERASE"/>
    <property type="match status" value="1"/>
</dbReference>
<protein>
    <submittedName>
        <fullName evidence="4">GNAT family N-acetyltransferase</fullName>
        <ecNumber evidence="4">2.3.1.-</ecNumber>
    </submittedName>
</protein>
<sequence length="182" mass="19750">MTIRQVCDEIVIRALASTDPEPIAAAFGALGWDKPVKLYRRYLDEQRAGVRVGWVAEWGGEFAGYCTLLWESSYEPFRAAGIPEISDLNVLPRFRGRGIGGRLLDAVEQMALNRCGAVGLGVGLSADYGAAQRIYVRRGYLPDGRGIVYGDRPVPVGAAITVDDDAVLMMVRDCANHGSMAD</sequence>
<dbReference type="InterPro" id="IPR016181">
    <property type="entry name" value="Acyl_CoA_acyltransferase"/>
</dbReference>
<organism evidence="4 5">
    <name type="scientific">Nocardia pulmonis</name>
    <dbReference type="NCBI Taxonomy" id="2951408"/>
    <lineage>
        <taxon>Bacteria</taxon>
        <taxon>Bacillati</taxon>
        <taxon>Actinomycetota</taxon>
        <taxon>Actinomycetes</taxon>
        <taxon>Mycobacteriales</taxon>
        <taxon>Nocardiaceae</taxon>
        <taxon>Nocardia</taxon>
    </lineage>
</organism>
<dbReference type="InterPro" id="IPR000182">
    <property type="entry name" value="GNAT_dom"/>
</dbReference>
<dbReference type="SUPFAM" id="SSF55729">
    <property type="entry name" value="Acyl-CoA N-acyltransferases (Nat)"/>
    <property type="match status" value="1"/>
</dbReference>
<evidence type="ECO:0000313" key="4">
    <source>
        <dbReference type="EMBL" id="MCM6778772.1"/>
    </source>
</evidence>
<dbReference type="Gene3D" id="3.40.630.30">
    <property type="match status" value="1"/>
</dbReference>
<evidence type="ECO:0000256" key="2">
    <source>
        <dbReference type="ARBA" id="ARBA00023315"/>
    </source>
</evidence>
<keyword evidence="1 4" id="KW-0808">Transferase</keyword>
<dbReference type="GO" id="GO:0016747">
    <property type="term" value="F:acyltransferase activity, transferring groups other than amino-acyl groups"/>
    <property type="evidence" value="ECO:0007669"/>
    <property type="project" value="InterPro"/>
</dbReference>